<dbReference type="Proteomes" id="UP001054945">
    <property type="component" value="Unassembled WGS sequence"/>
</dbReference>
<evidence type="ECO:0000313" key="2">
    <source>
        <dbReference type="Proteomes" id="UP001054945"/>
    </source>
</evidence>
<reference evidence="1 2" key="1">
    <citation type="submission" date="2021-06" db="EMBL/GenBank/DDBJ databases">
        <title>Caerostris extrusa draft genome.</title>
        <authorList>
            <person name="Kono N."/>
            <person name="Arakawa K."/>
        </authorList>
    </citation>
    <scope>NUCLEOTIDE SEQUENCE [LARGE SCALE GENOMIC DNA]</scope>
</reference>
<gene>
    <name evidence="1" type="ORF">CEXT_29771</name>
</gene>
<comment type="caution">
    <text evidence="1">The sequence shown here is derived from an EMBL/GenBank/DDBJ whole genome shotgun (WGS) entry which is preliminary data.</text>
</comment>
<dbReference type="AlphaFoldDB" id="A0AAV4U5S7"/>
<name>A0AAV4U5S7_CAEEX</name>
<protein>
    <submittedName>
        <fullName evidence="1">Uncharacterized protein</fullName>
    </submittedName>
</protein>
<accession>A0AAV4U5S7</accession>
<proteinExistence type="predicted"/>
<keyword evidence="2" id="KW-1185">Reference proteome</keyword>
<dbReference type="EMBL" id="BPLR01012326">
    <property type="protein sequence ID" value="GIY53149.1"/>
    <property type="molecule type" value="Genomic_DNA"/>
</dbReference>
<organism evidence="1 2">
    <name type="scientific">Caerostris extrusa</name>
    <name type="common">Bark spider</name>
    <name type="synonym">Caerostris bankana</name>
    <dbReference type="NCBI Taxonomy" id="172846"/>
    <lineage>
        <taxon>Eukaryota</taxon>
        <taxon>Metazoa</taxon>
        <taxon>Ecdysozoa</taxon>
        <taxon>Arthropoda</taxon>
        <taxon>Chelicerata</taxon>
        <taxon>Arachnida</taxon>
        <taxon>Araneae</taxon>
        <taxon>Araneomorphae</taxon>
        <taxon>Entelegynae</taxon>
        <taxon>Araneoidea</taxon>
        <taxon>Araneidae</taxon>
        <taxon>Caerostris</taxon>
    </lineage>
</organism>
<evidence type="ECO:0000313" key="1">
    <source>
        <dbReference type="EMBL" id="GIY53149.1"/>
    </source>
</evidence>
<sequence>MSSGRFVLSAGVEGCLECVSVLTSHDEVLSGRGDDKGTRKIVWSCVAFCIVGLCCLFRDCLFLINLVSQQNLLLLYAKEMCRYLLL</sequence>